<organism evidence="1 2">
    <name type="scientific">Phenylobacterium kunshanense</name>
    <dbReference type="NCBI Taxonomy" id="1445034"/>
    <lineage>
        <taxon>Bacteria</taxon>
        <taxon>Pseudomonadati</taxon>
        <taxon>Pseudomonadota</taxon>
        <taxon>Alphaproteobacteria</taxon>
        <taxon>Caulobacterales</taxon>
        <taxon>Caulobacteraceae</taxon>
        <taxon>Phenylobacterium</taxon>
    </lineage>
</organism>
<evidence type="ECO:0008006" key="3">
    <source>
        <dbReference type="Google" id="ProtNLM"/>
    </source>
</evidence>
<dbReference type="OrthoDB" id="7210452at2"/>
<gene>
    <name evidence="1" type="ORF">DJ019_11980</name>
</gene>
<dbReference type="AlphaFoldDB" id="A0A328BDL5"/>
<dbReference type="SUPFAM" id="SSF52540">
    <property type="entry name" value="P-loop containing nucleoside triphosphate hydrolases"/>
    <property type="match status" value="1"/>
</dbReference>
<keyword evidence="2" id="KW-1185">Reference proteome</keyword>
<dbReference type="InterPro" id="IPR014556">
    <property type="entry name" value="UCP029407"/>
</dbReference>
<dbReference type="Gene3D" id="3.40.50.300">
    <property type="entry name" value="P-loop containing nucleotide triphosphate hydrolases"/>
    <property type="match status" value="1"/>
</dbReference>
<dbReference type="PIRSF" id="PIRSF029407">
    <property type="entry name" value="UCP029407"/>
    <property type="match status" value="1"/>
</dbReference>
<comment type="caution">
    <text evidence="1">The sequence shown here is derived from an EMBL/GenBank/DDBJ whole genome shotgun (WGS) entry which is preliminary data.</text>
</comment>
<protein>
    <recommendedName>
        <fullName evidence="3">Sulfotransferase family protein</fullName>
    </recommendedName>
</protein>
<name>A0A328BDL5_9CAUL</name>
<evidence type="ECO:0000313" key="2">
    <source>
        <dbReference type="Proteomes" id="UP000249524"/>
    </source>
</evidence>
<dbReference type="Proteomes" id="UP000249524">
    <property type="component" value="Unassembled WGS sequence"/>
</dbReference>
<dbReference type="InterPro" id="IPR027417">
    <property type="entry name" value="P-loop_NTPase"/>
</dbReference>
<accession>A0A328BDL5</accession>
<dbReference type="RefSeq" id="WP_111276283.1">
    <property type="nucleotide sequence ID" value="NZ_QFYS01000005.1"/>
</dbReference>
<dbReference type="EMBL" id="QFYS01000005">
    <property type="protein sequence ID" value="RAK64745.1"/>
    <property type="molecule type" value="Genomic_DNA"/>
</dbReference>
<proteinExistence type="predicted"/>
<sequence>MSLRSTSAPKTGRTRKAAAKGGRTAYLVLGMHRSGTSAVTQLLALAGAQLPTNVMPGDEHNQKGYFEPWKIAIFNDERLRAAGSAWDDPFAYPFRPLSPDEERGWLDRALALFDEEFPDANWPLMKDPRATVLLPFWRAVLAERGVAARCVIPVRHPLAVAGSLKRRDGFAEQKSVLVWSAYMLAAEAYTRDLPRAFVGYDALLSDWRGEVARIEAAHGAPLPGLTDSAAREIDTFLTPELRHNAGDDGLSALGWAGEIAAGVYGWFSARAAGGEPDPAALELAAGKLAARAADVTPLALVRDLATARAEALDLRERLTAAEAFQAELREEMARQRQILEDGWRADLRRLETAQGLLAQINVELDAALADD</sequence>
<reference evidence="1 2" key="1">
    <citation type="submission" date="2018-05" db="EMBL/GenBank/DDBJ databases">
        <authorList>
            <person name="Lanie J.A."/>
            <person name="Ng W.-L."/>
            <person name="Kazmierczak K.M."/>
            <person name="Andrzejewski T.M."/>
            <person name="Davidsen T.M."/>
            <person name="Wayne K.J."/>
            <person name="Tettelin H."/>
            <person name="Glass J.I."/>
            <person name="Rusch D."/>
            <person name="Podicherti R."/>
            <person name="Tsui H.-C.T."/>
            <person name="Winkler M.E."/>
        </authorList>
    </citation>
    <scope>NUCLEOTIDE SEQUENCE [LARGE SCALE GENOMIC DNA]</scope>
    <source>
        <strain evidence="1 2">BUT-10</strain>
    </source>
</reference>
<evidence type="ECO:0000313" key="1">
    <source>
        <dbReference type="EMBL" id="RAK64745.1"/>
    </source>
</evidence>